<keyword evidence="1" id="KW-0472">Membrane</keyword>
<keyword evidence="3" id="KW-1185">Reference proteome</keyword>
<dbReference type="InterPro" id="IPR025338">
    <property type="entry name" value="DUF4244"/>
</dbReference>
<evidence type="ECO:0000313" key="2">
    <source>
        <dbReference type="EMBL" id="MBB5892336.1"/>
    </source>
</evidence>
<reference evidence="2 3" key="1">
    <citation type="submission" date="2020-08" db="EMBL/GenBank/DDBJ databases">
        <title>Sequencing the genomes of 1000 actinobacteria strains.</title>
        <authorList>
            <person name="Klenk H.-P."/>
        </authorList>
    </citation>
    <scope>NUCLEOTIDE SEQUENCE [LARGE SCALE GENOMIC DNA]</scope>
    <source>
        <strain evidence="2 3">DSM 43851</strain>
    </source>
</reference>
<gene>
    <name evidence="2" type="ORF">BJ998_003532</name>
</gene>
<dbReference type="AlphaFoldDB" id="A0A7W9KGV1"/>
<feature type="transmembrane region" description="Helical" evidence="1">
    <location>
        <begin position="21"/>
        <end position="42"/>
    </location>
</feature>
<evidence type="ECO:0000256" key="1">
    <source>
        <dbReference type="SAM" id="Phobius"/>
    </source>
</evidence>
<comment type="caution">
    <text evidence="2">The sequence shown here is derived from an EMBL/GenBank/DDBJ whole genome shotgun (WGS) entry which is preliminary data.</text>
</comment>
<proteinExistence type="predicted"/>
<dbReference type="Proteomes" id="UP000585638">
    <property type="component" value="Unassembled WGS sequence"/>
</dbReference>
<dbReference type="RefSeq" id="WP_184863015.1">
    <property type="nucleotide sequence ID" value="NZ_BAAAWY010000003.1"/>
</dbReference>
<evidence type="ECO:0000313" key="3">
    <source>
        <dbReference type="Proteomes" id="UP000585638"/>
    </source>
</evidence>
<dbReference type="EMBL" id="JACHIR010000001">
    <property type="protein sequence ID" value="MBB5892336.1"/>
    <property type="molecule type" value="Genomic_DNA"/>
</dbReference>
<name>A0A7W9KGV1_9PSEU</name>
<organism evidence="2 3">
    <name type="scientific">Kutzneria kofuensis</name>
    <dbReference type="NCBI Taxonomy" id="103725"/>
    <lineage>
        <taxon>Bacteria</taxon>
        <taxon>Bacillati</taxon>
        <taxon>Actinomycetota</taxon>
        <taxon>Actinomycetes</taxon>
        <taxon>Pseudonocardiales</taxon>
        <taxon>Pseudonocardiaceae</taxon>
        <taxon>Kutzneria</taxon>
    </lineage>
</organism>
<sequence length="63" mass="6636">MMRPLMRRIRALLASDDGSATAEYALVTVAAAVFAIALYSIVSGQSIASALEGLIDRALSLRP</sequence>
<dbReference type="Pfam" id="PF14029">
    <property type="entry name" value="DUF4244"/>
    <property type="match status" value="1"/>
</dbReference>
<keyword evidence="1" id="KW-0812">Transmembrane</keyword>
<keyword evidence="1" id="KW-1133">Transmembrane helix</keyword>
<accession>A0A7W9KGV1</accession>
<protein>
    <submittedName>
        <fullName evidence="2">Flp pilus assembly pilin Flp</fullName>
    </submittedName>
</protein>